<organism evidence="2">
    <name type="scientific">Sesamum radiatum</name>
    <name type="common">Black benniseed</name>
    <dbReference type="NCBI Taxonomy" id="300843"/>
    <lineage>
        <taxon>Eukaryota</taxon>
        <taxon>Viridiplantae</taxon>
        <taxon>Streptophyta</taxon>
        <taxon>Embryophyta</taxon>
        <taxon>Tracheophyta</taxon>
        <taxon>Spermatophyta</taxon>
        <taxon>Magnoliopsida</taxon>
        <taxon>eudicotyledons</taxon>
        <taxon>Gunneridae</taxon>
        <taxon>Pentapetalae</taxon>
        <taxon>asterids</taxon>
        <taxon>lamiids</taxon>
        <taxon>Lamiales</taxon>
        <taxon>Pedaliaceae</taxon>
        <taxon>Sesamum</taxon>
    </lineage>
</organism>
<feature type="compositionally biased region" description="Basic residues" evidence="1">
    <location>
        <begin position="115"/>
        <end position="125"/>
    </location>
</feature>
<sequence>MVEEHLKTKLLKLRMRLVPAVRLAPATDWFGCYLSTDNNGALNSKSVGKFSGSKSKSRQKTDSKSTVNSSCSNVKLKQKVGADEVKENRNGQPGSVRHTAKEYNVVVNNGDMLPKKRQSKSRKKKELVGGVDDGEASMKKSEPSVGSSVSGSLFIDFLEDDEYDEENLEQNAARMLSSRFDPSCTGFSAKKKIFSISDC</sequence>
<reference evidence="2" key="2">
    <citation type="journal article" date="2024" name="Plant">
        <title>Genomic evolution and insights into agronomic trait innovations of Sesamum species.</title>
        <authorList>
            <person name="Miao H."/>
            <person name="Wang L."/>
            <person name="Qu L."/>
            <person name="Liu H."/>
            <person name="Sun Y."/>
            <person name="Le M."/>
            <person name="Wang Q."/>
            <person name="Wei S."/>
            <person name="Zheng Y."/>
            <person name="Lin W."/>
            <person name="Duan Y."/>
            <person name="Cao H."/>
            <person name="Xiong S."/>
            <person name="Wang X."/>
            <person name="Wei L."/>
            <person name="Li C."/>
            <person name="Ma Q."/>
            <person name="Ju M."/>
            <person name="Zhao R."/>
            <person name="Li G."/>
            <person name="Mu C."/>
            <person name="Tian Q."/>
            <person name="Mei H."/>
            <person name="Zhang T."/>
            <person name="Gao T."/>
            <person name="Zhang H."/>
        </authorList>
    </citation>
    <scope>NUCLEOTIDE SEQUENCE</scope>
    <source>
        <strain evidence="2">G02</strain>
    </source>
</reference>
<gene>
    <name evidence="2" type="ORF">Sradi_5016200</name>
</gene>
<dbReference type="EMBL" id="JACGWJ010000022">
    <property type="protein sequence ID" value="KAL0330295.1"/>
    <property type="molecule type" value="Genomic_DNA"/>
</dbReference>
<accession>A0AAW2MI14</accession>
<feature type="compositionally biased region" description="Low complexity" evidence="1">
    <location>
        <begin position="44"/>
        <end position="54"/>
    </location>
</feature>
<evidence type="ECO:0000256" key="1">
    <source>
        <dbReference type="SAM" id="MobiDB-lite"/>
    </source>
</evidence>
<dbReference type="AlphaFoldDB" id="A0AAW2MI14"/>
<feature type="compositionally biased region" description="Polar residues" evidence="1">
    <location>
        <begin position="64"/>
        <end position="75"/>
    </location>
</feature>
<feature type="compositionally biased region" description="Basic and acidic residues" evidence="1">
    <location>
        <begin position="80"/>
        <end position="89"/>
    </location>
</feature>
<reference evidence="2" key="1">
    <citation type="submission" date="2020-06" db="EMBL/GenBank/DDBJ databases">
        <authorList>
            <person name="Li T."/>
            <person name="Hu X."/>
            <person name="Zhang T."/>
            <person name="Song X."/>
            <person name="Zhang H."/>
            <person name="Dai N."/>
            <person name="Sheng W."/>
            <person name="Hou X."/>
            <person name="Wei L."/>
        </authorList>
    </citation>
    <scope>NUCLEOTIDE SEQUENCE</scope>
    <source>
        <strain evidence="2">G02</strain>
        <tissue evidence="2">Leaf</tissue>
    </source>
</reference>
<feature type="region of interest" description="Disordered" evidence="1">
    <location>
        <begin position="43"/>
        <end position="149"/>
    </location>
</feature>
<protein>
    <submittedName>
        <fullName evidence="2">Uncharacterized protein</fullName>
    </submittedName>
</protein>
<comment type="caution">
    <text evidence="2">The sequence shown here is derived from an EMBL/GenBank/DDBJ whole genome shotgun (WGS) entry which is preliminary data.</text>
</comment>
<evidence type="ECO:0000313" key="2">
    <source>
        <dbReference type="EMBL" id="KAL0330295.1"/>
    </source>
</evidence>
<proteinExistence type="predicted"/>
<name>A0AAW2MI14_SESRA</name>